<name>A0ABV9TD25_9GAMM</name>
<dbReference type="NCBIfam" id="NF008383">
    <property type="entry name" value="PRK11178.1"/>
    <property type="match status" value="1"/>
</dbReference>
<evidence type="ECO:0000313" key="9">
    <source>
        <dbReference type="Proteomes" id="UP001595926"/>
    </source>
</evidence>
<dbReference type="GO" id="GO:0004850">
    <property type="term" value="F:uridine phosphorylase activity"/>
    <property type="evidence" value="ECO:0007669"/>
    <property type="project" value="UniProtKB-EC"/>
</dbReference>
<reference evidence="9" key="1">
    <citation type="journal article" date="2019" name="Int. J. Syst. Evol. Microbiol.">
        <title>The Global Catalogue of Microorganisms (GCM) 10K type strain sequencing project: providing services to taxonomists for standard genome sequencing and annotation.</title>
        <authorList>
            <consortium name="The Broad Institute Genomics Platform"/>
            <consortium name="The Broad Institute Genome Sequencing Center for Infectious Disease"/>
            <person name="Wu L."/>
            <person name="Ma J."/>
        </authorList>
    </citation>
    <scope>NUCLEOTIDE SEQUENCE [LARGE SCALE GENOMIC DNA]</scope>
    <source>
        <strain evidence="9">CGMCC 1.13718</strain>
    </source>
</reference>
<dbReference type="InterPro" id="IPR000845">
    <property type="entry name" value="Nucleoside_phosphorylase_d"/>
</dbReference>
<dbReference type="PANTHER" id="PTHR43691:SF11">
    <property type="entry name" value="FI09636P-RELATED"/>
    <property type="match status" value="1"/>
</dbReference>
<protein>
    <recommendedName>
        <fullName evidence="3">Uridine phosphorylase</fullName>
        <ecNumber evidence="2">2.4.2.3</ecNumber>
    </recommendedName>
</protein>
<dbReference type="SUPFAM" id="SSF53167">
    <property type="entry name" value="Purine and uridine phosphorylases"/>
    <property type="match status" value="1"/>
</dbReference>
<comment type="similarity">
    <text evidence="1">Belongs to the PNP/UDP phosphorylase family.</text>
</comment>
<keyword evidence="4 8" id="KW-0328">Glycosyltransferase</keyword>
<comment type="catalytic activity">
    <reaction evidence="6">
        <text>uridine + phosphate = alpha-D-ribose 1-phosphate + uracil</text>
        <dbReference type="Rhea" id="RHEA:24388"/>
        <dbReference type="ChEBI" id="CHEBI:16704"/>
        <dbReference type="ChEBI" id="CHEBI:17568"/>
        <dbReference type="ChEBI" id="CHEBI:43474"/>
        <dbReference type="ChEBI" id="CHEBI:57720"/>
        <dbReference type="EC" id="2.4.2.3"/>
    </reaction>
</comment>
<proteinExistence type="inferred from homology"/>
<comment type="caution">
    <text evidence="8">The sequence shown here is derived from an EMBL/GenBank/DDBJ whole genome shotgun (WGS) entry which is preliminary data.</text>
</comment>
<dbReference type="CDD" id="cd17767">
    <property type="entry name" value="UP_EcUdp-like"/>
    <property type="match status" value="1"/>
</dbReference>
<dbReference type="InterPro" id="IPR018016">
    <property type="entry name" value="Nucleoside_phosphorylase_CS"/>
</dbReference>
<evidence type="ECO:0000313" key="8">
    <source>
        <dbReference type="EMBL" id="MFC4892569.1"/>
    </source>
</evidence>
<dbReference type="Proteomes" id="UP001595926">
    <property type="component" value="Unassembled WGS sequence"/>
</dbReference>
<dbReference type="InterPro" id="IPR035994">
    <property type="entry name" value="Nucleoside_phosphorylase_sf"/>
</dbReference>
<sequence length="268" mass="29678">MANPNINNHRVDKDEILYHISLSTNLIKNSEIAILPGDPGRVEFIAKMLDTNASFLAKNREYTSYLAKVANKDILVISTGMGGPSSGICIEELAMIGVKKFIRVGTCGTIQEHINIGDIIVTNASVRLDGTSYHYAPIEYPAVASLELNSSLQKSATKANHNVFFGITASSDTFYPGQERQDNYSGYVRNQFKNTVSEWRKLNVLNLEMESSAILTICATFGLEATCLCSVMAKRTNSEKVDKSKYNDSMSTIMLMIKDSIQNNFYID</sequence>
<evidence type="ECO:0000256" key="4">
    <source>
        <dbReference type="ARBA" id="ARBA00022676"/>
    </source>
</evidence>
<organism evidence="8 9">
    <name type="scientific">Pseudofrancisella aestuarii</name>
    <dbReference type="NCBI Taxonomy" id="2670347"/>
    <lineage>
        <taxon>Bacteria</taxon>
        <taxon>Pseudomonadati</taxon>
        <taxon>Pseudomonadota</taxon>
        <taxon>Gammaproteobacteria</taxon>
        <taxon>Thiotrichales</taxon>
        <taxon>Francisellaceae</taxon>
        <taxon>Pseudofrancisella</taxon>
    </lineage>
</organism>
<evidence type="ECO:0000259" key="7">
    <source>
        <dbReference type="Pfam" id="PF01048"/>
    </source>
</evidence>
<dbReference type="Gene3D" id="3.40.50.1580">
    <property type="entry name" value="Nucleoside phosphorylase domain"/>
    <property type="match status" value="1"/>
</dbReference>
<evidence type="ECO:0000256" key="3">
    <source>
        <dbReference type="ARBA" id="ARBA00021980"/>
    </source>
</evidence>
<gene>
    <name evidence="8" type="primary">udp</name>
    <name evidence="8" type="ORF">ACFPDQ_05860</name>
</gene>
<keyword evidence="5 8" id="KW-0808">Transferase</keyword>
<feature type="domain" description="Nucleoside phosphorylase" evidence="7">
    <location>
        <begin position="31"/>
        <end position="236"/>
    </location>
</feature>
<dbReference type="Pfam" id="PF01048">
    <property type="entry name" value="PNP_UDP_1"/>
    <property type="match status" value="1"/>
</dbReference>
<keyword evidence="9" id="KW-1185">Reference proteome</keyword>
<dbReference type="PROSITE" id="PS01232">
    <property type="entry name" value="PNP_UDP_1"/>
    <property type="match status" value="1"/>
</dbReference>
<dbReference type="EC" id="2.4.2.3" evidence="2"/>
<dbReference type="RefSeq" id="WP_119329941.1">
    <property type="nucleotide sequence ID" value="NZ_JBHSJH010000002.1"/>
</dbReference>
<dbReference type="EMBL" id="JBHSJH010000002">
    <property type="protein sequence ID" value="MFC4892569.1"/>
    <property type="molecule type" value="Genomic_DNA"/>
</dbReference>
<dbReference type="PANTHER" id="PTHR43691">
    <property type="entry name" value="URIDINE PHOSPHORYLASE"/>
    <property type="match status" value="1"/>
</dbReference>
<evidence type="ECO:0000256" key="6">
    <source>
        <dbReference type="ARBA" id="ARBA00048447"/>
    </source>
</evidence>
<evidence type="ECO:0000256" key="5">
    <source>
        <dbReference type="ARBA" id="ARBA00022679"/>
    </source>
</evidence>
<accession>A0ABV9TD25</accession>
<evidence type="ECO:0000256" key="2">
    <source>
        <dbReference type="ARBA" id="ARBA00011888"/>
    </source>
</evidence>
<evidence type="ECO:0000256" key="1">
    <source>
        <dbReference type="ARBA" id="ARBA00010456"/>
    </source>
</evidence>